<dbReference type="Proteomes" id="UP000002505">
    <property type="component" value="Plasmid pACHL01"/>
</dbReference>
<reference evidence="1" key="1">
    <citation type="submission" date="2009-01" db="EMBL/GenBank/DDBJ databases">
        <title>Complete sequence of plasmid1 of Arthrobacter chlorophenolicus A6.</title>
        <authorList>
            <consortium name="US DOE Joint Genome Institute"/>
            <person name="Lucas S."/>
            <person name="Copeland A."/>
            <person name="Lapidus A."/>
            <person name="Glavina del Rio T."/>
            <person name="Tice H."/>
            <person name="Bruce D."/>
            <person name="Goodwin L."/>
            <person name="Pitluck S."/>
            <person name="Goltsman E."/>
            <person name="Clum A."/>
            <person name="Larimer F."/>
            <person name="Land M."/>
            <person name="Hauser L."/>
            <person name="Kyrpides N."/>
            <person name="Mikhailova N."/>
            <person name="Jansson J."/>
            <person name="Richardson P."/>
        </authorList>
    </citation>
    <scope>NUCLEOTIDE SEQUENCE [LARGE SCALE GENOMIC DNA]</scope>
    <source>
        <strain evidence="1">A6</strain>
        <plasmid evidence="1">pACHL01</plasmid>
    </source>
</reference>
<accession>B8HJ22</accession>
<dbReference type="HOGENOM" id="CLU_2340739_0_0_11"/>
<dbReference type="RefSeq" id="WP_012623436.1">
    <property type="nucleotide sequence ID" value="NC_011879.1"/>
</dbReference>
<dbReference type="KEGG" id="ach:Achl_4468"/>
<gene>
    <name evidence="1" type="ordered locus">Achl_4468</name>
</gene>
<name>B8HJ22_PSECP</name>
<evidence type="ECO:0000313" key="2">
    <source>
        <dbReference type="Proteomes" id="UP000002505"/>
    </source>
</evidence>
<dbReference type="AlphaFoldDB" id="B8HJ22"/>
<dbReference type="EMBL" id="CP001342">
    <property type="protein sequence ID" value="ACL42419.1"/>
    <property type="molecule type" value="Genomic_DNA"/>
</dbReference>
<keyword evidence="2" id="KW-1185">Reference proteome</keyword>
<sequence length="97" mass="10380">MNNHYRAAIDGLNEIRAIANQGVPPTEATALAVTQTRAILAVAEEQAKTNVLLETANLIAYAQLCSTMRDGAKFAKARNAAELAMKDTDNDGEEDGF</sequence>
<keyword evidence="1" id="KW-0614">Plasmid</keyword>
<evidence type="ECO:0000313" key="1">
    <source>
        <dbReference type="EMBL" id="ACL42419.1"/>
    </source>
</evidence>
<protein>
    <submittedName>
        <fullName evidence="1">Uncharacterized protein</fullName>
    </submittedName>
</protein>
<organism evidence="1 2">
    <name type="scientific">Pseudarthrobacter chlorophenolicus (strain ATCC 700700 / DSM 12829 / CIP 107037 / JCM 12360 / KCTC 9906 / NCIMB 13794 / A6)</name>
    <name type="common">Arthrobacter chlorophenolicus</name>
    <dbReference type="NCBI Taxonomy" id="452863"/>
    <lineage>
        <taxon>Bacteria</taxon>
        <taxon>Bacillati</taxon>
        <taxon>Actinomycetota</taxon>
        <taxon>Actinomycetes</taxon>
        <taxon>Micrococcales</taxon>
        <taxon>Micrococcaceae</taxon>
        <taxon>Pseudarthrobacter</taxon>
    </lineage>
</organism>
<geneLocation type="plasmid" evidence="1 2">
    <name>pACHL01</name>
</geneLocation>
<proteinExistence type="predicted"/>